<dbReference type="Gene3D" id="2.60.40.1230">
    <property type="match status" value="1"/>
</dbReference>
<dbReference type="SUPFAM" id="SSF52374">
    <property type="entry name" value="Nucleotidylyl transferase"/>
    <property type="match status" value="1"/>
</dbReference>
<comment type="similarity">
    <text evidence="4">Belongs to the class-I aminoacyl-tRNA synthetase family. Glutamate--tRNA ligase type 1 subfamily.</text>
</comment>
<keyword evidence="16" id="KW-0472">Membrane</keyword>
<dbReference type="GO" id="GO:0035091">
    <property type="term" value="F:phosphatidylinositol binding"/>
    <property type="evidence" value="ECO:0007669"/>
    <property type="project" value="InterPro"/>
</dbReference>
<name>A0A4U5U359_COLLU</name>
<keyword evidence="26" id="KW-0175">Coiled coil</keyword>
<dbReference type="Gene3D" id="1.20.58.160">
    <property type="match status" value="1"/>
</dbReference>
<evidence type="ECO:0000256" key="15">
    <source>
        <dbReference type="ARBA" id="ARBA00023034"/>
    </source>
</evidence>
<dbReference type="STRING" id="240159.A0A4U5U359"/>
<evidence type="ECO:0000256" key="13">
    <source>
        <dbReference type="ARBA" id="ARBA00022917"/>
    </source>
</evidence>
<dbReference type="InterPro" id="IPR013041">
    <property type="entry name" value="Clathrin_app_Ig-like_sf"/>
</dbReference>
<dbReference type="EC" id="6.1.1.17" evidence="6"/>
<evidence type="ECO:0000256" key="23">
    <source>
        <dbReference type="ARBA" id="ARBA00047366"/>
    </source>
</evidence>
<evidence type="ECO:0000256" key="17">
    <source>
        <dbReference type="ARBA" id="ARBA00023146"/>
    </source>
</evidence>
<evidence type="ECO:0000259" key="30">
    <source>
        <dbReference type="PROSITE" id="PS50909"/>
    </source>
</evidence>
<dbReference type="InterPro" id="IPR000924">
    <property type="entry name" value="Glu/Gln-tRNA-synth"/>
</dbReference>
<dbReference type="PRINTS" id="PR00987">
    <property type="entry name" value="TRNASYNTHGLU"/>
</dbReference>
<dbReference type="InterPro" id="IPR008925">
    <property type="entry name" value="aa_tRNA-synth_I_cd-bd_sf"/>
</dbReference>
<dbReference type="GO" id="GO:0006893">
    <property type="term" value="P:Golgi to plasma membrane transport"/>
    <property type="evidence" value="ECO:0007669"/>
    <property type="project" value="TreeGrafter"/>
</dbReference>
<evidence type="ECO:0000256" key="6">
    <source>
        <dbReference type="ARBA" id="ARBA00012835"/>
    </source>
</evidence>
<comment type="catalytic activity">
    <reaction evidence="25">
        <text>tRNA(Gln) + L-glutamate + ATP = L-glutamyl-tRNA(Gln) + AMP + diphosphate</text>
        <dbReference type="Rhea" id="RHEA:64612"/>
        <dbReference type="Rhea" id="RHEA-COMP:9662"/>
        <dbReference type="Rhea" id="RHEA-COMP:9684"/>
        <dbReference type="ChEBI" id="CHEBI:29985"/>
        <dbReference type="ChEBI" id="CHEBI:30616"/>
        <dbReference type="ChEBI" id="CHEBI:33019"/>
        <dbReference type="ChEBI" id="CHEBI:78442"/>
        <dbReference type="ChEBI" id="CHEBI:78520"/>
        <dbReference type="ChEBI" id="CHEBI:456215"/>
    </reaction>
    <physiologicalReaction direction="left-to-right" evidence="25">
        <dbReference type="Rhea" id="RHEA:64613"/>
    </physiologicalReaction>
</comment>
<keyword evidence="17" id="KW-0030">Aminoacyl-tRNA synthetase</keyword>
<dbReference type="GO" id="GO:0006424">
    <property type="term" value="P:glutamyl-tRNA aminoacylation"/>
    <property type="evidence" value="ECO:0007669"/>
    <property type="project" value="InterPro"/>
</dbReference>
<keyword evidence="13" id="KW-0648">Protein biosynthesis</keyword>
<dbReference type="FunFam" id="3.40.50.620:FF:000045">
    <property type="entry name" value="Glutamate--tRNA ligase, mitochondrial"/>
    <property type="match status" value="1"/>
</dbReference>
<dbReference type="PROSITE" id="PS50909">
    <property type="entry name" value="GAT"/>
    <property type="match status" value="1"/>
</dbReference>
<evidence type="ECO:0000256" key="3">
    <source>
        <dbReference type="ARBA" id="ARBA00004220"/>
    </source>
</evidence>
<comment type="catalytic activity">
    <reaction evidence="23">
        <text>tRNA(Glu) + L-glutamate + ATP = L-glutamyl-tRNA(Glu) + AMP + diphosphate</text>
        <dbReference type="Rhea" id="RHEA:23540"/>
        <dbReference type="Rhea" id="RHEA-COMP:9663"/>
        <dbReference type="Rhea" id="RHEA-COMP:9680"/>
        <dbReference type="ChEBI" id="CHEBI:29985"/>
        <dbReference type="ChEBI" id="CHEBI:30616"/>
        <dbReference type="ChEBI" id="CHEBI:33019"/>
        <dbReference type="ChEBI" id="CHEBI:78442"/>
        <dbReference type="ChEBI" id="CHEBI:78520"/>
        <dbReference type="ChEBI" id="CHEBI:456215"/>
        <dbReference type="EC" id="6.1.1.17"/>
    </reaction>
    <physiologicalReaction direction="left-to-right" evidence="23">
        <dbReference type="Rhea" id="RHEA:23541"/>
    </physiologicalReaction>
</comment>
<dbReference type="InterPro" id="IPR041198">
    <property type="entry name" value="GGA_N-GAT"/>
</dbReference>
<dbReference type="SMART" id="SM00288">
    <property type="entry name" value="VHS"/>
    <property type="match status" value="1"/>
</dbReference>
<keyword evidence="9" id="KW-0547">Nucleotide-binding</keyword>
<keyword evidence="12" id="KW-0832">Ubl conjugation</keyword>
<dbReference type="EC" id="6.1.1.24" evidence="19"/>
<dbReference type="InterPro" id="IPR002014">
    <property type="entry name" value="VHS_dom"/>
</dbReference>
<evidence type="ECO:0000256" key="22">
    <source>
        <dbReference type="ARBA" id="ARBA00044313"/>
    </source>
</evidence>
<reference evidence="31 32" key="1">
    <citation type="submission" date="2019-01" db="EMBL/GenBank/DDBJ databases">
        <title>Genome Assembly of Collichthys lucidus.</title>
        <authorList>
            <person name="Cai M."/>
            <person name="Xiao S."/>
        </authorList>
    </citation>
    <scope>NUCLEOTIDE SEQUENCE [LARGE SCALE GENOMIC DNA]</scope>
    <source>
        <strain evidence="31">JT15FE1705JMU</strain>
        <tissue evidence="31">Muscle</tissue>
    </source>
</reference>
<evidence type="ECO:0000256" key="8">
    <source>
        <dbReference type="ARBA" id="ARBA00022598"/>
    </source>
</evidence>
<dbReference type="PANTHER" id="PTHR45905:SF6">
    <property type="entry name" value="ADP-RIBOSYLATION FACTOR-BINDING PROTEIN GGA3"/>
    <property type="match status" value="1"/>
</dbReference>
<evidence type="ECO:0000256" key="21">
    <source>
        <dbReference type="ARBA" id="ARBA00044251"/>
    </source>
</evidence>
<evidence type="ECO:0000256" key="26">
    <source>
        <dbReference type="SAM" id="Coils"/>
    </source>
</evidence>
<dbReference type="GO" id="GO:0034394">
    <property type="term" value="P:protein localization to cell surface"/>
    <property type="evidence" value="ECO:0007669"/>
    <property type="project" value="TreeGrafter"/>
</dbReference>
<dbReference type="Gene3D" id="1.25.40.90">
    <property type="match status" value="1"/>
</dbReference>
<evidence type="ECO:0000256" key="12">
    <source>
        <dbReference type="ARBA" id="ARBA00022843"/>
    </source>
</evidence>
<dbReference type="PANTHER" id="PTHR45905">
    <property type="entry name" value="GOLGI-LOCALIZED, GAMMA-ADAPTIN EAR CONTAINING, ARF BINDING PROTEIN"/>
    <property type="match status" value="1"/>
</dbReference>
<dbReference type="Proteomes" id="UP000298787">
    <property type="component" value="Chromosome 3"/>
</dbReference>
<evidence type="ECO:0000256" key="16">
    <source>
        <dbReference type="ARBA" id="ARBA00023136"/>
    </source>
</evidence>
<comment type="similarity">
    <text evidence="5">Belongs to the GGA protein family.</text>
</comment>
<evidence type="ECO:0000256" key="14">
    <source>
        <dbReference type="ARBA" id="ARBA00022927"/>
    </source>
</evidence>
<feature type="region of interest" description="Disordered" evidence="27">
    <location>
        <begin position="957"/>
        <end position="979"/>
    </location>
</feature>
<dbReference type="GO" id="GO:0043130">
    <property type="term" value="F:ubiquitin binding"/>
    <property type="evidence" value="ECO:0007669"/>
    <property type="project" value="InterPro"/>
</dbReference>
<keyword evidence="8 31" id="KW-0436">Ligase</keyword>
<dbReference type="GO" id="GO:0050561">
    <property type="term" value="F:glutamate-tRNA(Gln) ligase activity"/>
    <property type="evidence" value="ECO:0007669"/>
    <property type="project" value="UniProtKB-EC"/>
</dbReference>
<dbReference type="GO" id="GO:0000049">
    <property type="term" value="F:tRNA binding"/>
    <property type="evidence" value="ECO:0007669"/>
    <property type="project" value="InterPro"/>
</dbReference>
<evidence type="ECO:0000256" key="18">
    <source>
        <dbReference type="ARBA" id="ARBA00030865"/>
    </source>
</evidence>
<evidence type="ECO:0000256" key="20">
    <source>
        <dbReference type="ARBA" id="ARBA00044142"/>
    </source>
</evidence>
<evidence type="ECO:0000256" key="10">
    <source>
        <dbReference type="ARBA" id="ARBA00022753"/>
    </source>
</evidence>
<dbReference type="HAMAP" id="MF_00022">
    <property type="entry name" value="Glu_tRNA_synth_type1"/>
    <property type="match status" value="1"/>
</dbReference>
<dbReference type="Pfam" id="PF00749">
    <property type="entry name" value="tRNA-synt_1c"/>
    <property type="match status" value="1"/>
</dbReference>
<dbReference type="PROSITE" id="PS50180">
    <property type="entry name" value="GAE"/>
    <property type="match status" value="1"/>
</dbReference>
<accession>A0A4U5U359</accession>
<keyword evidence="11" id="KW-0067">ATP-binding</keyword>
<dbReference type="InterPro" id="IPR004527">
    <property type="entry name" value="Glu-tRNA-ligase_bac/mito"/>
</dbReference>
<dbReference type="GO" id="GO:0031267">
    <property type="term" value="F:small GTPase binding"/>
    <property type="evidence" value="ECO:0007669"/>
    <property type="project" value="InterPro"/>
</dbReference>
<evidence type="ECO:0000256" key="25">
    <source>
        <dbReference type="ARBA" id="ARBA00047689"/>
    </source>
</evidence>
<organism evidence="31 32">
    <name type="scientific">Collichthys lucidus</name>
    <name type="common">Big head croaker</name>
    <name type="synonym">Sciaena lucida</name>
    <dbReference type="NCBI Taxonomy" id="240159"/>
    <lineage>
        <taxon>Eukaryota</taxon>
        <taxon>Metazoa</taxon>
        <taxon>Chordata</taxon>
        <taxon>Craniata</taxon>
        <taxon>Vertebrata</taxon>
        <taxon>Euteleostomi</taxon>
        <taxon>Actinopterygii</taxon>
        <taxon>Neopterygii</taxon>
        <taxon>Teleostei</taxon>
        <taxon>Neoteleostei</taxon>
        <taxon>Acanthomorphata</taxon>
        <taxon>Eupercaria</taxon>
        <taxon>Sciaenidae</taxon>
        <taxon>Collichthys</taxon>
    </lineage>
</organism>
<evidence type="ECO:0000259" key="29">
    <source>
        <dbReference type="PROSITE" id="PS50180"/>
    </source>
</evidence>
<keyword evidence="10" id="KW-0967">Endosome</keyword>
<dbReference type="GO" id="GO:0005739">
    <property type="term" value="C:mitochondrion"/>
    <property type="evidence" value="ECO:0007669"/>
    <property type="project" value="UniProtKB-SubCell"/>
</dbReference>
<evidence type="ECO:0000256" key="1">
    <source>
        <dbReference type="ARBA" id="ARBA00004150"/>
    </source>
</evidence>
<dbReference type="SUPFAM" id="SSF49348">
    <property type="entry name" value="Clathrin adaptor appendage domain"/>
    <property type="match status" value="1"/>
</dbReference>
<dbReference type="Gene3D" id="3.40.50.620">
    <property type="entry name" value="HUPs"/>
    <property type="match status" value="1"/>
</dbReference>
<dbReference type="InterPro" id="IPR045462">
    <property type="entry name" value="aa-tRNA-synth_I_cd-bd"/>
</dbReference>
<dbReference type="InterPro" id="IPR008152">
    <property type="entry name" value="Clathrin_a/b/g-adaptin_app_Ig"/>
</dbReference>
<feature type="domain" description="GAT" evidence="30">
    <location>
        <begin position="826"/>
        <end position="953"/>
    </location>
</feature>
<dbReference type="GO" id="GO:0004818">
    <property type="term" value="F:glutamate-tRNA ligase activity"/>
    <property type="evidence" value="ECO:0007669"/>
    <property type="project" value="UniProtKB-EC"/>
</dbReference>
<evidence type="ECO:0000256" key="5">
    <source>
        <dbReference type="ARBA" id="ARBA00008099"/>
    </source>
</evidence>
<dbReference type="InterPro" id="IPR004152">
    <property type="entry name" value="GAT_dom"/>
</dbReference>
<comment type="catalytic activity">
    <reaction evidence="24">
        <text>tRNA(Glx) + L-glutamate + ATP = L-glutamyl-tRNA(Glx) + AMP + diphosphate</text>
        <dbReference type="Rhea" id="RHEA:18397"/>
        <dbReference type="Rhea" id="RHEA-COMP:9713"/>
        <dbReference type="Rhea" id="RHEA-COMP:9716"/>
        <dbReference type="ChEBI" id="CHEBI:29985"/>
        <dbReference type="ChEBI" id="CHEBI:30616"/>
        <dbReference type="ChEBI" id="CHEBI:33019"/>
        <dbReference type="ChEBI" id="CHEBI:78442"/>
        <dbReference type="ChEBI" id="CHEBI:78520"/>
        <dbReference type="ChEBI" id="CHEBI:456215"/>
        <dbReference type="EC" id="6.1.1.24"/>
    </reaction>
    <physiologicalReaction direction="left-to-right" evidence="24">
        <dbReference type="Rhea" id="RHEA:18398"/>
    </physiologicalReaction>
</comment>
<dbReference type="Pfam" id="PF03127">
    <property type="entry name" value="GAT"/>
    <property type="match status" value="1"/>
</dbReference>
<dbReference type="InterPro" id="IPR033910">
    <property type="entry name" value="GluRS_core"/>
</dbReference>
<evidence type="ECO:0000256" key="4">
    <source>
        <dbReference type="ARBA" id="ARBA00007894"/>
    </source>
</evidence>
<evidence type="ECO:0000256" key="19">
    <source>
        <dbReference type="ARBA" id="ARBA00044054"/>
    </source>
</evidence>
<comment type="subcellular location">
    <subcellularLocation>
        <location evidence="3">Early endosome membrane</location>
        <topology evidence="3">Peripheral membrane protein</topology>
    </subcellularLocation>
    <subcellularLocation>
        <location evidence="1">Golgi apparatus</location>
        <location evidence="1">trans-Golgi network membrane</location>
        <topology evidence="1">Peripheral membrane protein</topology>
    </subcellularLocation>
    <subcellularLocation>
        <location evidence="2">Mitochondrion</location>
    </subcellularLocation>
</comment>
<protein>
    <recommendedName>
        <fullName evidence="20">Nondiscriminating glutamyl-tRNA synthetase EARS2, mitochondrial</fullName>
        <ecNumber evidence="6">6.1.1.17</ecNumber>
        <ecNumber evidence="19">6.1.1.24</ecNumber>
    </recommendedName>
    <alternativeName>
        <fullName evidence="22">Glutamate--tRNA(Gln) ligase EARS2, mitochondrial</fullName>
    </alternativeName>
    <alternativeName>
        <fullName evidence="18">Glutamyl-tRNA synthetase</fullName>
    </alternativeName>
    <alternativeName>
        <fullName evidence="21">Mitochondrial glutamyl-tRNA synthetase</fullName>
    </alternativeName>
</protein>
<dbReference type="PROSITE" id="PS50179">
    <property type="entry name" value="VHS"/>
    <property type="match status" value="1"/>
</dbReference>
<dbReference type="GO" id="GO:0006886">
    <property type="term" value="P:intracellular protein transport"/>
    <property type="evidence" value="ECO:0007669"/>
    <property type="project" value="InterPro"/>
</dbReference>
<dbReference type="Pfam" id="PF00790">
    <property type="entry name" value="VHS"/>
    <property type="match status" value="1"/>
</dbReference>
<dbReference type="SMART" id="SM00809">
    <property type="entry name" value="Alpha_adaptinC2"/>
    <property type="match status" value="1"/>
</dbReference>
<evidence type="ECO:0000256" key="2">
    <source>
        <dbReference type="ARBA" id="ARBA00004173"/>
    </source>
</evidence>
<feature type="compositionally biased region" description="Basic and acidic residues" evidence="27">
    <location>
        <begin position="960"/>
        <end position="971"/>
    </location>
</feature>
<dbReference type="AlphaFoldDB" id="A0A4U5U359"/>
<keyword evidence="14" id="KW-0653">Protein transport</keyword>
<evidence type="ECO:0000256" key="27">
    <source>
        <dbReference type="SAM" id="MobiDB-lite"/>
    </source>
</evidence>
<feature type="coiled-coil region" evidence="26">
    <location>
        <begin position="849"/>
        <end position="893"/>
    </location>
</feature>
<dbReference type="GO" id="GO:0005802">
    <property type="term" value="C:trans-Golgi network"/>
    <property type="evidence" value="ECO:0007669"/>
    <property type="project" value="InterPro"/>
</dbReference>
<evidence type="ECO:0000256" key="7">
    <source>
        <dbReference type="ARBA" id="ARBA00022448"/>
    </source>
</evidence>
<dbReference type="Gene3D" id="1.20.5.170">
    <property type="match status" value="1"/>
</dbReference>
<dbReference type="InterPro" id="IPR020058">
    <property type="entry name" value="Glu/Gln-tRNA-synth_Ib_cat-dom"/>
</dbReference>
<dbReference type="NCBIfam" id="TIGR00464">
    <property type="entry name" value="gltX_bact"/>
    <property type="match status" value="1"/>
</dbReference>
<dbReference type="CDD" id="cd00808">
    <property type="entry name" value="GluRS_core"/>
    <property type="match status" value="1"/>
</dbReference>
<dbReference type="InterPro" id="IPR008153">
    <property type="entry name" value="GAE_dom"/>
</dbReference>
<evidence type="ECO:0000313" key="31">
    <source>
        <dbReference type="EMBL" id="TKS68566.1"/>
    </source>
</evidence>
<gene>
    <name evidence="31" type="ORF">D9C73_002629</name>
</gene>
<keyword evidence="7" id="KW-0813">Transport</keyword>
<keyword evidence="32" id="KW-1185">Reference proteome</keyword>
<dbReference type="GO" id="GO:0031901">
    <property type="term" value="C:early endosome membrane"/>
    <property type="evidence" value="ECO:0007669"/>
    <property type="project" value="UniProtKB-SubCell"/>
</dbReference>
<dbReference type="GO" id="GO:0008270">
    <property type="term" value="F:zinc ion binding"/>
    <property type="evidence" value="ECO:0007669"/>
    <property type="project" value="InterPro"/>
</dbReference>
<dbReference type="InterPro" id="IPR014729">
    <property type="entry name" value="Rossmann-like_a/b/a_fold"/>
</dbReference>
<dbReference type="SUPFAM" id="SSF89009">
    <property type="entry name" value="GAT-like domain"/>
    <property type="match status" value="1"/>
</dbReference>
<feature type="domain" description="GAE" evidence="29">
    <location>
        <begin position="1146"/>
        <end position="1267"/>
    </location>
</feature>
<dbReference type="Pfam" id="PF19269">
    <property type="entry name" value="Anticodon_2"/>
    <property type="match status" value="1"/>
</dbReference>
<dbReference type="SUPFAM" id="SSF48163">
    <property type="entry name" value="An anticodon-binding domain of class I aminoacyl-tRNA synthetases"/>
    <property type="match status" value="1"/>
</dbReference>
<feature type="region of interest" description="Disordered" evidence="27">
    <location>
        <begin position="995"/>
        <end position="1015"/>
    </location>
</feature>
<evidence type="ECO:0000256" key="11">
    <source>
        <dbReference type="ARBA" id="ARBA00022840"/>
    </source>
</evidence>
<dbReference type="GO" id="GO:0005524">
    <property type="term" value="F:ATP binding"/>
    <property type="evidence" value="ECO:0007669"/>
    <property type="project" value="UniProtKB-KW"/>
</dbReference>
<dbReference type="EMBL" id="CM014080">
    <property type="protein sequence ID" value="TKS68566.1"/>
    <property type="molecule type" value="Genomic_DNA"/>
</dbReference>
<evidence type="ECO:0000313" key="32">
    <source>
        <dbReference type="Proteomes" id="UP000298787"/>
    </source>
</evidence>
<dbReference type="InterPro" id="IPR027422">
    <property type="entry name" value="GGA1-3"/>
</dbReference>
<evidence type="ECO:0000259" key="28">
    <source>
        <dbReference type="PROSITE" id="PS50179"/>
    </source>
</evidence>
<proteinExistence type="inferred from homology"/>
<evidence type="ECO:0000256" key="9">
    <source>
        <dbReference type="ARBA" id="ARBA00022741"/>
    </source>
</evidence>
<dbReference type="InterPro" id="IPR038425">
    <property type="entry name" value="GAT_sf"/>
</dbReference>
<keyword evidence="15" id="KW-0333">Golgi apparatus</keyword>
<feature type="domain" description="VHS" evidence="28">
    <location>
        <begin position="658"/>
        <end position="788"/>
    </location>
</feature>
<dbReference type="Pfam" id="PF02883">
    <property type="entry name" value="Alpha_adaptinC2"/>
    <property type="match status" value="1"/>
</dbReference>
<dbReference type="Pfam" id="PF18308">
    <property type="entry name" value="GGA_N-GAT"/>
    <property type="match status" value="1"/>
</dbReference>
<evidence type="ECO:0000256" key="24">
    <source>
        <dbReference type="ARBA" id="ARBA00047479"/>
    </source>
</evidence>
<sequence>MLNSSSVFCVDEEEHARPKQITHVRGTTPEITDLRLSECSCTDRGKHPRSCTRCCLLGGFLHLGGLRTALYNYIFAKKYGGVFILRLEDTDQSRLVPGAAESIEDMLEWAGLPPDESPRRGGSVGPYLQSQRLDLYSQTAKQLVESNHAYYCFCSSQRLDLFKKEALRSGQTPKYDNRCRHLRAEQVQEKLAQGVPHVIRFRLEEGVEPFQDLIFGRNHHDVAQVEGDPVVIKADGFPTYHLANIVDDHYMRISHVLRGSEWLISTSKHLLMYRALGWQPPTFGHLPLLMNKDGSKLSKRQGDIFIESFQKDGVLPEALLDITTNCGSGFNTNRVGRRMDELISEFNPSKITTHSALIDLEKLPEFNRIHLQHRIEDEEQCRLLIKDLQGQIQQAFIAEIQGRDVLHEDYIRRVLHLRKGHISSLKELLSPAYSYLWVRPSISSQQVASLTAEAHHIASLVLKLLAELGEELAVDRLNKDLKTLAKQTKTTKYRELMKLLRLTLSGLQTNEHDVRQELLHVGSYIQTPGDSAKAVRDTFKMNCTRISKEHVTQTDRGWEVPRDFYANVLVLYVANYFQRTAADRCACFTSNAPKILETLSGWMKEVFRSFTCLSLTPPLPRERRTPLSNSNISGPARRRTVMATGDSQTTFESLLSQATDPNNQEDRWDCIQGFYQLVNQETDGPQVAIRLLGHKIQSPQEREALQALTVLEACMNNCGKRFQSEAAKFRFLNELIKVLTPKYFGAWTPQTVKDRVTEVLYGWTLWLKDEPKIQDAYGMLKKQGLNAARKEMHFNKTGIVKKDPKLPDKVIMAPPPQRTTESVFDQEDKAQLLARLLKSARPEDLETANRLIKSTIKEEQEKAEKLSKRESTLKEVENSSKQLRELLNEHTITGTSLHLSDDVKTLYERCDRLRPSLFRLASDTMDDDAALAQILAANDELTLVLSAYKQQVGEKACNGGRERSKSEEMECKNNAPTSPREIKSYHLIDLSALDSPQTHRKADSPPSFEASSPTHSSLLERTFHSVADQDFNELEFNDHVSRKTQKNSGSYYEDLLQLNEDIQMKNAEQNGGRGFVLRARGCAGNNMTSNENIWSLPHNQQFTESLSTVQQQLNNMSGSLVKSDESSCPPQVLKNIFVPMETIKSSSLEPITLFNQGGFHVSLHFAKDSPPGHPDVAVVIISTVNTSAFHVKDFTFLAAVPKTMSVKLQPASGTHLPPYNPLLPPPAISQVLLLANPQKRKVRLRYKLTLTHGDRQLNETGEIDNFPDWTSLIGR</sequence>
<dbReference type="SUPFAM" id="SSF48464">
    <property type="entry name" value="ENTH/VHS domain"/>
    <property type="match status" value="1"/>
</dbReference>
<dbReference type="InterPro" id="IPR008942">
    <property type="entry name" value="ENTH_VHS"/>
</dbReference>